<keyword evidence="3 7" id="KW-0210">Decarboxylase</keyword>
<feature type="binding site" evidence="7 9">
    <location>
        <position position="120"/>
    </location>
    <ligand>
        <name>substrate</name>
    </ligand>
</feature>
<dbReference type="GO" id="GO:0044205">
    <property type="term" value="P:'de novo' UMP biosynthetic process"/>
    <property type="evidence" value="ECO:0007669"/>
    <property type="project" value="UniProtKB-UniRule"/>
</dbReference>
<dbReference type="SMART" id="SM00934">
    <property type="entry name" value="OMPdecase"/>
    <property type="match status" value="1"/>
</dbReference>
<evidence type="ECO:0000256" key="8">
    <source>
        <dbReference type="PIRSR" id="PIRSR614732-1"/>
    </source>
</evidence>
<evidence type="ECO:0000313" key="12">
    <source>
        <dbReference type="EMBL" id="ATQ70008.1"/>
    </source>
</evidence>
<keyword evidence="13" id="KW-1185">Reference proteome</keyword>
<dbReference type="UniPathway" id="UPA00070">
    <property type="reaction ID" value="UER00120"/>
</dbReference>
<evidence type="ECO:0000259" key="11">
    <source>
        <dbReference type="SMART" id="SM00934"/>
    </source>
</evidence>
<evidence type="ECO:0000256" key="6">
    <source>
        <dbReference type="ARBA" id="ARBA00049157"/>
    </source>
</evidence>
<feature type="active site" description="For OMPdecase activity" evidence="8">
    <location>
        <position position="72"/>
    </location>
</feature>
<dbReference type="CDD" id="cd04725">
    <property type="entry name" value="OMP_decarboxylase_like"/>
    <property type="match status" value="1"/>
</dbReference>
<evidence type="ECO:0000256" key="3">
    <source>
        <dbReference type="ARBA" id="ARBA00022793"/>
    </source>
</evidence>
<evidence type="ECO:0000256" key="1">
    <source>
        <dbReference type="ARBA" id="ARBA00002356"/>
    </source>
</evidence>
<dbReference type="AlphaFoldDB" id="A0A2D2D4S1"/>
<dbReference type="EC" id="4.1.1.23" evidence="7"/>
<keyword evidence="4 7" id="KW-0665">Pyrimidine biosynthesis</keyword>
<sequence length="236" mass="24326">MGGGATIPARDRLIVALDVEDVAAARALVATLGDAVSFYKIGMELAYGGGLALVDELKGGGKKVFVDLKLHDIGQTVERATRQIARLGADFLTVHAFPQTMRAARQGAGGLRLLAVTVMTSYDDSDLAEAGYATSVADLVARRAAQARDIGIDGLILSPQEVAPIRALVGPKMTLVTPGVRPAGAALGDQKRVMTPAEAIAAGADHLVVGRPVTQAQDKRAAAEGIVAEIAGARRA</sequence>
<feature type="binding site" evidence="7 9">
    <location>
        <position position="181"/>
    </location>
    <ligand>
        <name>substrate</name>
    </ligand>
</feature>
<evidence type="ECO:0000313" key="13">
    <source>
        <dbReference type="Proteomes" id="UP000230709"/>
    </source>
</evidence>
<feature type="active site" description="For OMPdecase activity" evidence="8">
    <location>
        <position position="67"/>
    </location>
</feature>
<feature type="binding site" evidence="7 9">
    <location>
        <position position="18"/>
    </location>
    <ligand>
        <name>substrate</name>
    </ligand>
</feature>
<evidence type="ECO:0000256" key="10">
    <source>
        <dbReference type="RuleBase" id="RU000512"/>
    </source>
</evidence>
<dbReference type="GO" id="GO:0004590">
    <property type="term" value="F:orotidine-5'-phosphate decarboxylase activity"/>
    <property type="evidence" value="ECO:0007669"/>
    <property type="project" value="UniProtKB-UniRule"/>
</dbReference>
<dbReference type="RefSeq" id="WP_003611518.1">
    <property type="nucleotide sequence ID" value="NZ_ADVE02000001.1"/>
</dbReference>
<dbReference type="GO" id="GO:0006207">
    <property type="term" value="P:'de novo' pyrimidine nucleobase biosynthetic process"/>
    <property type="evidence" value="ECO:0007669"/>
    <property type="project" value="InterPro"/>
</dbReference>
<dbReference type="KEGG" id="mtw:CQW49_20550"/>
<reference evidence="13" key="1">
    <citation type="submission" date="2017-10" db="EMBL/GenBank/DDBJ databases">
        <title>Completed PacBio SMRT sequence of Methylosinus trichosporium OB3b reveals presence of a third large plasmid.</title>
        <authorList>
            <person name="Charles T.C."/>
            <person name="Lynch M.D.J."/>
            <person name="Heil J.R."/>
            <person name="Cheng J."/>
        </authorList>
    </citation>
    <scope>NUCLEOTIDE SEQUENCE [LARGE SCALE GENOMIC DNA]</scope>
    <source>
        <strain evidence="13">OB3b</strain>
    </source>
</reference>
<dbReference type="InterPro" id="IPR013785">
    <property type="entry name" value="Aldolase_TIM"/>
</dbReference>
<feature type="binding site" evidence="7 9">
    <location>
        <position position="190"/>
    </location>
    <ligand>
        <name>substrate</name>
    </ligand>
</feature>
<feature type="binding site" evidence="7 9">
    <location>
        <position position="211"/>
    </location>
    <ligand>
        <name>substrate</name>
    </ligand>
</feature>
<dbReference type="GO" id="GO:0005829">
    <property type="term" value="C:cytosol"/>
    <property type="evidence" value="ECO:0007669"/>
    <property type="project" value="TreeGrafter"/>
</dbReference>
<evidence type="ECO:0000256" key="9">
    <source>
        <dbReference type="PIRSR" id="PIRSR614732-2"/>
    </source>
</evidence>
<comment type="subunit">
    <text evidence="7">Homodimer.</text>
</comment>
<evidence type="ECO:0000256" key="5">
    <source>
        <dbReference type="ARBA" id="ARBA00023239"/>
    </source>
</evidence>
<dbReference type="EMBL" id="CP023737">
    <property type="protein sequence ID" value="ATQ70008.1"/>
    <property type="molecule type" value="Genomic_DNA"/>
</dbReference>
<dbReference type="Pfam" id="PF00215">
    <property type="entry name" value="OMPdecase"/>
    <property type="match status" value="1"/>
</dbReference>
<keyword evidence="5 7" id="KW-0456">Lyase</keyword>
<proteinExistence type="inferred from homology"/>
<dbReference type="HAMAP" id="MF_01200_B">
    <property type="entry name" value="OMPdecase_type1_B"/>
    <property type="match status" value="1"/>
</dbReference>
<comment type="similarity">
    <text evidence="7">Belongs to the OMP decarboxylase family. Type 1 subfamily.</text>
</comment>
<evidence type="ECO:0000256" key="7">
    <source>
        <dbReference type="HAMAP-Rule" id="MF_01200"/>
    </source>
</evidence>
<feature type="active site" description="For OMPdecase activity" evidence="8">
    <location>
        <position position="69"/>
    </location>
</feature>
<comment type="pathway">
    <text evidence="2 7 10">Pyrimidine metabolism; UMP biosynthesis via de novo pathway; UMP from orotate: step 2/2.</text>
</comment>
<evidence type="ECO:0000256" key="2">
    <source>
        <dbReference type="ARBA" id="ARBA00004861"/>
    </source>
</evidence>
<comment type="catalytic activity">
    <reaction evidence="6 7 10">
        <text>orotidine 5'-phosphate + H(+) = UMP + CO2</text>
        <dbReference type="Rhea" id="RHEA:11596"/>
        <dbReference type="ChEBI" id="CHEBI:15378"/>
        <dbReference type="ChEBI" id="CHEBI:16526"/>
        <dbReference type="ChEBI" id="CHEBI:57538"/>
        <dbReference type="ChEBI" id="CHEBI:57865"/>
        <dbReference type="EC" id="4.1.1.23"/>
    </reaction>
</comment>
<dbReference type="InterPro" id="IPR047596">
    <property type="entry name" value="OMPdecase_bac"/>
</dbReference>
<dbReference type="PROSITE" id="PS00156">
    <property type="entry name" value="OMPDECASE"/>
    <property type="match status" value="1"/>
</dbReference>
<dbReference type="SUPFAM" id="SSF51366">
    <property type="entry name" value="Ribulose-phoshate binding barrel"/>
    <property type="match status" value="1"/>
</dbReference>
<comment type="function">
    <text evidence="1 7">Catalyzes the decarboxylation of orotidine 5'-monophosphate (OMP) to uridine 5'-monophosphate (UMP).</text>
</comment>
<feature type="binding site" evidence="7 9">
    <location>
        <position position="40"/>
    </location>
    <ligand>
        <name>substrate</name>
    </ligand>
</feature>
<dbReference type="InterPro" id="IPR018089">
    <property type="entry name" value="OMPdecase_AS"/>
</dbReference>
<dbReference type="STRING" id="595536.GCA_000178815_01085"/>
<dbReference type="PANTHER" id="PTHR32119">
    <property type="entry name" value="OROTIDINE 5'-PHOSPHATE DECARBOXYLASE"/>
    <property type="match status" value="1"/>
</dbReference>
<dbReference type="NCBIfam" id="NF001273">
    <property type="entry name" value="PRK00230.1"/>
    <property type="match status" value="1"/>
</dbReference>
<dbReference type="InterPro" id="IPR001754">
    <property type="entry name" value="OMPdeCOase_dom"/>
</dbReference>
<feature type="domain" description="Orotidine 5'-phosphate decarboxylase" evidence="11">
    <location>
        <begin position="12"/>
        <end position="226"/>
    </location>
</feature>
<accession>A0A2D2D4S1</accession>
<name>A0A2D2D4S1_METT3</name>
<dbReference type="Proteomes" id="UP000230709">
    <property type="component" value="Chromosome"/>
</dbReference>
<organism evidence="12 13">
    <name type="scientific">Methylosinus trichosporium (strain ATCC 35070 / NCIMB 11131 / UNIQEM 75 / OB3b)</name>
    <dbReference type="NCBI Taxonomy" id="595536"/>
    <lineage>
        <taxon>Bacteria</taxon>
        <taxon>Pseudomonadati</taxon>
        <taxon>Pseudomonadota</taxon>
        <taxon>Alphaproteobacteria</taxon>
        <taxon>Hyphomicrobiales</taxon>
        <taxon>Methylocystaceae</taxon>
        <taxon>Methylosinus</taxon>
    </lineage>
</organism>
<feature type="active site" description="Proton donor" evidence="7">
    <location>
        <position position="69"/>
    </location>
</feature>
<feature type="binding site" evidence="7">
    <location>
        <begin position="67"/>
        <end position="76"/>
    </location>
    <ligand>
        <name>substrate</name>
    </ligand>
</feature>
<dbReference type="Gene3D" id="3.20.20.70">
    <property type="entry name" value="Aldolase class I"/>
    <property type="match status" value="1"/>
</dbReference>
<dbReference type="NCBIfam" id="TIGR01740">
    <property type="entry name" value="pyrF"/>
    <property type="match status" value="1"/>
</dbReference>
<feature type="binding site" evidence="7 9">
    <location>
        <position position="210"/>
    </location>
    <ligand>
        <name>substrate</name>
    </ligand>
</feature>
<dbReference type="InterPro" id="IPR014732">
    <property type="entry name" value="OMPdecase"/>
</dbReference>
<evidence type="ECO:0000256" key="4">
    <source>
        <dbReference type="ARBA" id="ARBA00022975"/>
    </source>
</evidence>
<gene>
    <name evidence="7" type="primary">pyrF</name>
    <name evidence="12" type="ORF">CQW49_20550</name>
</gene>
<dbReference type="InterPro" id="IPR011060">
    <property type="entry name" value="RibuloseP-bd_barrel"/>
</dbReference>
<protein>
    <recommendedName>
        <fullName evidence="7">Orotidine 5'-phosphate decarboxylase</fullName>
        <ecNumber evidence="7">4.1.1.23</ecNumber>
    </recommendedName>
    <alternativeName>
        <fullName evidence="7">OMP decarboxylase</fullName>
        <shortName evidence="7">OMPDCase</shortName>
        <shortName evidence="7">OMPdecase</shortName>
    </alternativeName>
</protein>
<dbReference type="PANTHER" id="PTHR32119:SF2">
    <property type="entry name" value="OROTIDINE 5'-PHOSPHATE DECARBOXYLASE"/>
    <property type="match status" value="1"/>
</dbReference>